<gene>
    <name evidence="5" type="ORF">ACFYXI_43190</name>
</gene>
<keyword evidence="2" id="KW-0378">Hydrolase</keyword>
<keyword evidence="1" id="KW-0540">Nuclease</keyword>
<evidence type="ECO:0000313" key="5">
    <source>
        <dbReference type="EMBL" id="MFF3672306.1"/>
    </source>
</evidence>
<dbReference type="Proteomes" id="UP001602013">
    <property type="component" value="Unassembled WGS sequence"/>
</dbReference>
<comment type="caution">
    <text evidence="5">The sequence shown here is derived from an EMBL/GenBank/DDBJ whole genome shotgun (WGS) entry which is preliminary data.</text>
</comment>
<dbReference type="InterPro" id="IPR012337">
    <property type="entry name" value="RNaseH-like_sf"/>
</dbReference>
<dbReference type="InterPro" id="IPR036397">
    <property type="entry name" value="RNaseH_sf"/>
</dbReference>
<evidence type="ECO:0000256" key="2">
    <source>
        <dbReference type="ARBA" id="ARBA00022801"/>
    </source>
</evidence>
<evidence type="ECO:0000256" key="3">
    <source>
        <dbReference type="ARBA" id="ARBA00022839"/>
    </source>
</evidence>
<evidence type="ECO:0000256" key="1">
    <source>
        <dbReference type="ARBA" id="ARBA00022722"/>
    </source>
</evidence>
<evidence type="ECO:0000313" key="6">
    <source>
        <dbReference type="Proteomes" id="UP001602013"/>
    </source>
</evidence>
<keyword evidence="3" id="KW-0269">Exonuclease</keyword>
<accession>A0ABW6T4X4</accession>
<dbReference type="PANTHER" id="PTHR30231">
    <property type="entry name" value="DNA POLYMERASE III SUBUNIT EPSILON"/>
    <property type="match status" value="1"/>
</dbReference>
<reference evidence="5 6" key="1">
    <citation type="submission" date="2024-10" db="EMBL/GenBank/DDBJ databases">
        <title>The Natural Products Discovery Center: Release of the First 8490 Sequenced Strains for Exploring Actinobacteria Biosynthetic Diversity.</title>
        <authorList>
            <person name="Kalkreuter E."/>
            <person name="Kautsar S.A."/>
            <person name="Yang D."/>
            <person name="Bader C.D."/>
            <person name="Teijaro C.N."/>
            <person name="Fluegel L."/>
            <person name="Davis C.M."/>
            <person name="Simpson J.R."/>
            <person name="Lauterbach L."/>
            <person name="Steele A.D."/>
            <person name="Gui C."/>
            <person name="Meng S."/>
            <person name="Li G."/>
            <person name="Viehrig K."/>
            <person name="Ye F."/>
            <person name="Su P."/>
            <person name="Kiefer A.F."/>
            <person name="Nichols A."/>
            <person name="Cepeda A.J."/>
            <person name="Yan W."/>
            <person name="Fan B."/>
            <person name="Jiang Y."/>
            <person name="Adhikari A."/>
            <person name="Zheng C.-J."/>
            <person name="Schuster L."/>
            <person name="Cowan T.M."/>
            <person name="Smanski M.J."/>
            <person name="Chevrette M.G."/>
            <person name="De Carvalho L.P.S."/>
            <person name="Shen B."/>
        </authorList>
    </citation>
    <scope>NUCLEOTIDE SEQUENCE [LARGE SCALE GENOMIC DNA]</scope>
    <source>
        <strain evidence="5 6">NPDC002173</strain>
    </source>
</reference>
<name>A0ABW6T4X4_9ACTN</name>
<organism evidence="5 6">
    <name type="scientific">Microtetraspora malaysiensis</name>
    <dbReference type="NCBI Taxonomy" id="161358"/>
    <lineage>
        <taxon>Bacteria</taxon>
        <taxon>Bacillati</taxon>
        <taxon>Actinomycetota</taxon>
        <taxon>Actinomycetes</taxon>
        <taxon>Streptosporangiales</taxon>
        <taxon>Streptosporangiaceae</taxon>
        <taxon>Microtetraspora</taxon>
    </lineage>
</organism>
<protein>
    <submittedName>
        <fullName evidence="5">PolC-type DNA polymerase III</fullName>
    </submittedName>
</protein>
<evidence type="ECO:0000259" key="4">
    <source>
        <dbReference type="SMART" id="SM00479"/>
    </source>
</evidence>
<keyword evidence="6" id="KW-1185">Reference proteome</keyword>
<proteinExistence type="predicted"/>
<sequence>MDFGTWPHLLVVDVEGATPPDLVEVAAVPIAAGRPVPESACRTLVRPPRPITRFATRVHRITDQDVAGAPSWEEVAPAVHAHLRHTWIAAHNAGVDYNVLRRHLPGWKPAGVIDTLRLARATYPAAPRYTLDALLAYAAIPLTGVGGRRHRAGFDAHATALLLLDLARHYPSWDALTAAAVPPGLASPRHEEPTLW</sequence>
<dbReference type="InterPro" id="IPR013520">
    <property type="entry name" value="Ribonucl_H"/>
</dbReference>
<dbReference type="SUPFAM" id="SSF53098">
    <property type="entry name" value="Ribonuclease H-like"/>
    <property type="match status" value="1"/>
</dbReference>
<dbReference type="CDD" id="cd06127">
    <property type="entry name" value="DEDDh"/>
    <property type="match status" value="1"/>
</dbReference>
<dbReference type="PANTHER" id="PTHR30231:SF4">
    <property type="entry name" value="PROTEIN NEN2"/>
    <property type="match status" value="1"/>
</dbReference>
<dbReference type="RefSeq" id="WP_387418471.1">
    <property type="nucleotide sequence ID" value="NZ_JBIASD010000087.1"/>
</dbReference>
<dbReference type="SMART" id="SM00479">
    <property type="entry name" value="EXOIII"/>
    <property type="match status" value="1"/>
</dbReference>
<dbReference type="EMBL" id="JBIASD010000087">
    <property type="protein sequence ID" value="MFF3672306.1"/>
    <property type="molecule type" value="Genomic_DNA"/>
</dbReference>
<dbReference type="Pfam" id="PF00929">
    <property type="entry name" value="RNase_T"/>
    <property type="match status" value="1"/>
</dbReference>
<dbReference type="Gene3D" id="3.30.420.10">
    <property type="entry name" value="Ribonuclease H-like superfamily/Ribonuclease H"/>
    <property type="match status" value="1"/>
</dbReference>
<feature type="domain" description="Exonuclease" evidence="4">
    <location>
        <begin position="8"/>
        <end position="172"/>
    </location>
</feature>